<evidence type="ECO:0000313" key="3">
    <source>
        <dbReference type="Proteomes" id="UP000664203"/>
    </source>
</evidence>
<feature type="compositionally biased region" description="Basic and acidic residues" evidence="1">
    <location>
        <begin position="125"/>
        <end position="141"/>
    </location>
</feature>
<proteinExistence type="predicted"/>
<feature type="region of interest" description="Disordered" evidence="1">
    <location>
        <begin position="73"/>
        <end position="259"/>
    </location>
</feature>
<name>A0A8H3IND0_9LECA</name>
<reference evidence="2" key="1">
    <citation type="submission" date="2021-03" db="EMBL/GenBank/DDBJ databases">
        <authorList>
            <person name="Tagirdzhanova G."/>
        </authorList>
    </citation>
    <scope>NUCLEOTIDE SEQUENCE</scope>
</reference>
<feature type="region of interest" description="Disordered" evidence="1">
    <location>
        <begin position="1"/>
        <end position="61"/>
    </location>
</feature>
<dbReference type="EMBL" id="CAJPDR010000132">
    <property type="protein sequence ID" value="CAF9920034.1"/>
    <property type="molecule type" value="Genomic_DNA"/>
</dbReference>
<sequence length="276" mass="32281">MPRSRHSREDRVTVRSGYVSQDNNPVDHRGGPESHSGRINHARMNQRADPDTLLPSLDPRSRSLHIRNDMLFSSTASDLSEIPSRDDLPRSEPSQEYERRTRGYNPGYFGERVSKFSSSPQLGGLDRDYRDEGDWPHDSPIKIDYNGYKQDGKRGHRQAESYESDEKEWEKSKGSTAYLPPHLRDEDSFDQRQGLAAAQASRTYQTASEKRNDHNNDYIGHWPRKQRDGHKKAVDTARKRSIAYGDRSQRHRDSRDDRWRENWQTDLDKFYPEDDY</sequence>
<comment type="caution">
    <text evidence="2">The sequence shown here is derived from an EMBL/GenBank/DDBJ whole genome shotgun (WGS) entry which is preliminary data.</text>
</comment>
<evidence type="ECO:0000256" key="1">
    <source>
        <dbReference type="SAM" id="MobiDB-lite"/>
    </source>
</evidence>
<protein>
    <submittedName>
        <fullName evidence="2">Uncharacterized protein</fullName>
    </submittedName>
</protein>
<feature type="compositionally biased region" description="Basic and acidic residues" evidence="1">
    <location>
        <begin position="150"/>
        <end position="160"/>
    </location>
</feature>
<accession>A0A8H3IND0</accession>
<gene>
    <name evidence="2" type="ORF">ALECFALPRED_001410</name>
</gene>
<dbReference type="OrthoDB" id="10327622at2759"/>
<feature type="compositionally biased region" description="Basic and acidic residues" evidence="1">
    <location>
        <begin position="247"/>
        <end position="259"/>
    </location>
</feature>
<organism evidence="2 3">
    <name type="scientific">Alectoria fallacina</name>
    <dbReference type="NCBI Taxonomy" id="1903189"/>
    <lineage>
        <taxon>Eukaryota</taxon>
        <taxon>Fungi</taxon>
        <taxon>Dikarya</taxon>
        <taxon>Ascomycota</taxon>
        <taxon>Pezizomycotina</taxon>
        <taxon>Lecanoromycetes</taxon>
        <taxon>OSLEUM clade</taxon>
        <taxon>Lecanoromycetidae</taxon>
        <taxon>Lecanorales</taxon>
        <taxon>Lecanorineae</taxon>
        <taxon>Parmeliaceae</taxon>
        <taxon>Alectoria</taxon>
    </lineage>
</organism>
<dbReference type="Proteomes" id="UP000664203">
    <property type="component" value="Unassembled WGS sequence"/>
</dbReference>
<keyword evidence="3" id="KW-1185">Reference proteome</keyword>
<dbReference type="AlphaFoldDB" id="A0A8H3IND0"/>
<feature type="compositionally biased region" description="Basic and acidic residues" evidence="1">
    <location>
        <begin position="25"/>
        <end position="36"/>
    </location>
</feature>
<evidence type="ECO:0000313" key="2">
    <source>
        <dbReference type="EMBL" id="CAF9920034.1"/>
    </source>
</evidence>